<dbReference type="Proteomes" id="UP000199021">
    <property type="component" value="Unassembled WGS sequence"/>
</dbReference>
<sequence>MQGGLLRSCGAGLTRRDAEGGEGRREEGCFAAVARVSRGGTQKEGKDAEGAASQLWRESHAEGGEGRREGCFAAQGEEE</sequence>
<feature type="compositionally biased region" description="Basic and acidic residues" evidence="1">
    <location>
        <begin position="14"/>
        <end position="28"/>
    </location>
</feature>
<feature type="compositionally biased region" description="Basic and acidic residues" evidence="1">
    <location>
        <begin position="57"/>
        <end position="70"/>
    </location>
</feature>
<dbReference type="STRING" id="478744.SAMN05444359_1307"/>
<keyword evidence="3" id="KW-1185">Reference proteome</keyword>
<feature type="region of interest" description="Disordered" evidence="1">
    <location>
        <begin position="1"/>
        <end position="79"/>
    </location>
</feature>
<proteinExistence type="predicted"/>
<dbReference type="AlphaFoldDB" id="A0A1H9MLC5"/>
<protein>
    <submittedName>
        <fullName evidence="2">Uncharacterized protein</fullName>
    </submittedName>
</protein>
<evidence type="ECO:0000313" key="2">
    <source>
        <dbReference type="EMBL" id="SER24510.1"/>
    </source>
</evidence>
<dbReference type="InParanoid" id="A0A1H9MLC5"/>
<reference evidence="3" key="1">
    <citation type="submission" date="2016-10" db="EMBL/GenBank/DDBJ databases">
        <authorList>
            <person name="Varghese N."/>
            <person name="Submissions S."/>
        </authorList>
    </citation>
    <scope>NUCLEOTIDE SEQUENCE [LARGE SCALE GENOMIC DNA]</scope>
    <source>
        <strain evidence="3">DSM 24740</strain>
    </source>
</reference>
<evidence type="ECO:0000256" key="1">
    <source>
        <dbReference type="SAM" id="MobiDB-lite"/>
    </source>
</evidence>
<evidence type="ECO:0000313" key="3">
    <source>
        <dbReference type="Proteomes" id="UP000199021"/>
    </source>
</evidence>
<gene>
    <name evidence="2" type="ORF">SAMN05444359_1307</name>
</gene>
<name>A0A1H9MLC5_9BACT</name>
<dbReference type="EMBL" id="FOFB01000030">
    <property type="protein sequence ID" value="SER24510.1"/>
    <property type="molecule type" value="Genomic_DNA"/>
</dbReference>
<accession>A0A1H9MLC5</accession>
<organism evidence="2 3">
    <name type="scientific">Neolewinella agarilytica</name>
    <dbReference type="NCBI Taxonomy" id="478744"/>
    <lineage>
        <taxon>Bacteria</taxon>
        <taxon>Pseudomonadati</taxon>
        <taxon>Bacteroidota</taxon>
        <taxon>Saprospiria</taxon>
        <taxon>Saprospirales</taxon>
        <taxon>Lewinellaceae</taxon>
        <taxon>Neolewinella</taxon>
    </lineage>
</organism>